<keyword evidence="2" id="KW-1133">Transmembrane helix</keyword>
<dbReference type="KEGG" id="oaa:103165907"/>
<feature type="transmembrane region" description="Helical" evidence="2">
    <location>
        <begin position="150"/>
        <end position="175"/>
    </location>
</feature>
<dbReference type="Pfam" id="PF15842">
    <property type="entry name" value="DUF4718"/>
    <property type="match status" value="1"/>
</dbReference>
<sequence>MNSKARAKQGKKESNHNIPPACHRWERKTNYISWGTPSKGKEFKMKLWSSYIVESSKLHERIVNKFRRKIYATLKLKGKQIYEPSILKVSEVKAKAFHFPSVGSSSPGGSLFEVIKRFAPQASSHNQRKKRSAHNETVVISVDFLNHLTYALIVGVVIVGIVFFALALTMLILLYKQRELFQLSSGGLKREKLMKKSSDSKIESHFQCVSLSQCFHNPTVQDRSEKSPAPTKAIKAPTTDELCSETERIICDTSNSESSSTVGKRSLTISSASSSQISWSSQSIELSSDWFSDDSQSPNFPVSLSEDTLMEKVKLYLASINLEEHTGRPPNASQTSP</sequence>
<dbReference type="GeneTree" id="ENSGT00390000000797"/>
<evidence type="ECO:0000256" key="2">
    <source>
        <dbReference type="SAM" id="Phobius"/>
    </source>
</evidence>
<dbReference type="Ensembl" id="ENSOANT00000069642.1">
    <property type="protein sequence ID" value="ENSOANP00000053613.1"/>
    <property type="gene ID" value="ENSOANG00000045226.1"/>
</dbReference>
<evidence type="ECO:0000256" key="1">
    <source>
        <dbReference type="SAM" id="MobiDB-lite"/>
    </source>
</evidence>
<name>A0A6I8PMR0_ORNAN</name>
<accession>A0A6I8PMR0</accession>
<keyword evidence="4" id="KW-1185">Reference proteome</keyword>
<keyword evidence="2" id="KW-0812">Transmembrane</keyword>
<dbReference type="InterPro" id="IPR031695">
    <property type="entry name" value="DUF4718"/>
</dbReference>
<reference evidence="3" key="2">
    <citation type="submission" date="2025-08" db="UniProtKB">
        <authorList>
            <consortium name="Ensembl"/>
        </authorList>
    </citation>
    <scope>IDENTIFICATION</scope>
    <source>
        <strain evidence="3">Glennie</strain>
    </source>
</reference>
<feature type="region of interest" description="Disordered" evidence="1">
    <location>
        <begin position="1"/>
        <end position="20"/>
    </location>
</feature>
<evidence type="ECO:0000313" key="4">
    <source>
        <dbReference type="Proteomes" id="UP000002279"/>
    </source>
</evidence>
<feature type="region of interest" description="Disordered" evidence="1">
    <location>
        <begin position="219"/>
        <end position="238"/>
    </location>
</feature>
<evidence type="ECO:0000313" key="3">
    <source>
        <dbReference type="Ensembl" id="ENSOANP00000053613.1"/>
    </source>
</evidence>
<dbReference type="Proteomes" id="UP000002279">
    <property type="component" value="Chromosome 18"/>
</dbReference>
<dbReference type="Bgee" id="ENSOANG00000045226">
    <property type="expression patterns" value="Expressed in testis and 6 other cell types or tissues"/>
</dbReference>
<organism evidence="3 4">
    <name type="scientific">Ornithorhynchus anatinus</name>
    <name type="common">Duckbill platypus</name>
    <dbReference type="NCBI Taxonomy" id="9258"/>
    <lineage>
        <taxon>Eukaryota</taxon>
        <taxon>Metazoa</taxon>
        <taxon>Chordata</taxon>
        <taxon>Craniata</taxon>
        <taxon>Vertebrata</taxon>
        <taxon>Euteleostomi</taxon>
        <taxon>Mammalia</taxon>
        <taxon>Monotremata</taxon>
        <taxon>Ornithorhynchidae</taxon>
        <taxon>Ornithorhynchus</taxon>
    </lineage>
</organism>
<keyword evidence="2" id="KW-0472">Membrane</keyword>
<gene>
    <name evidence="3" type="primary">C18H1orf185</name>
</gene>
<dbReference type="GeneID" id="103165907"/>
<dbReference type="RefSeq" id="XP_028902268.1">
    <property type="nucleotide sequence ID" value="XM_029046435.2"/>
</dbReference>
<reference evidence="3 4" key="1">
    <citation type="journal article" date="2008" name="Nature">
        <title>Genome analysis of the platypus reveals unique signatures of evolution.</title>
        <authorList>
            <person name="Warren W.C."/>
            <person name="Hillier L.W."/>
            <person name="Marshall Graves J.A."/>
            <person name="Birney E."/>
            <person name="Ponting C.P."/>
            <person name="Grutzner F."/>
            <person name="Belov K."/>
            <person name="Miller W."/>
            <person name="Clarke L."/>
            <person name="Chinwalla A.T."/>
            <person name="Yang S.P."/>
            <person name="Heger A."/>
            <person name="Locke D.P."/>
            <person name="Miethke P."/>
            <person name="Waters P.D."/>
            <person name="Veyrunes F."/>
            <person name="Fulton L."/>
            <person name="Fulton B."/>
            <person name="Graves T."/>
            <person name="Wallis J."/>
            <person name="Puente X.S."/>
            <person name="Lopez-Otin C."/>
            <person name="Ordonez G.R."/>
            <person name="Eichler E.E."/>
            <person name="Chen L."/>
            <person name="Cheng Z."/>
            <person name="Deakin J.E."/>
            <person name="Alsop A."/>
            <person name="Thompson K."/>
            <person name="Kirby P."/>
            <person name="Papenfuss A.T."/>
            <person name="Wakefield M.J."/>
            <person name="Olender T."/>
            <person name="Lancet D."/>
            <person name="Huttley G.A."/>
            <person name="Smit A.F."/>
            <person name="Pask A."/>
            <person name="Temple-Smith P."/>
            <person name="Batzer M.A."/>
            <person name="Walker J.A."/>
            <person name="Konkel M.K."/>
            <person name="Harris R.S."/>
            <person name="Whittington C.M."/>
            <person name="Wong E.S."/>
            <person name="Gemmell N.J."/>
            <person name="Buschiazzo E."/>
            <person name="Vargas Jentzsch I.M."/>
            <person name="Merkel A."/>
            <person name="Schmitz J."/>
            <person name="Zemann A."/>
            <person name="Churakov G."/>
            <person name="Kriegs J.O."/>
            <person name="Brosius J."/>
            <person name="Murchison E.P."/>
            <person name="Sachidanandam R."/>
            <person name="Smith C."/>
            <person name="Hannon G.J."/>
            <person name="Tsend-Ayush E."/>
            <person name="McMillan D."/>
            <person name="Attenborough R."/>
            <person name="Rens W."/>
            <person name="Ferguson-Smith M."/>
            <person name="Lefevre C.M."/>
            <person name="Sharp J.A."/>
            <person name="Nicholas K.R."/>
            <person name="Ray D.A."/>
            <person name="Kube M."/>
            <person name="Reinhardt R."/>
            <person name="Pringle T.H."/>
            <person name="Taylor J."/>
            <person name="Jones R.C."/>
            <person name="Nixon B."/>
            <person name="Dacheux J.L."/>
            <person name="Niwa H."/>
            <person name="Sekita Y."/>
            <person name="Huang X."/>
            <person name="Stark A."/>
            <person name="Kheradpour P."/>
            <person name="Kellis M."/>
            <person name="Flicek P."/>
            <person name="Chen Y."/>
            <person name="Webber C."/>
            <person name="Hardison R."/>
            <person name="Nelson J."/>
            <person name="Hallsworth-Pepin K."/>
            <person name="Delehaunty K."/>
            <person name="Markovic C."/>
            <person name="Minx P."/>
            <person name="Feng Y."/>
            <person name="Kremitzki C."/>
            <person name="Mitreva M."/>
            <person name="Glasscock J."/>
            <person name="Wylie T."/>
            <person name="Wohldmann P."/>
            <person name="Thiru P."/>
            <person name="Nhan M.N."/>
            <person name="Pohl C.S."/>
            <person name="Smith S.M."/>
            <person name="Hou S."/>
            <person name="Nefedov M."/>
            <person name="de Jong P.J."/>
            <person name="Renfree M.B."/>
            <person name="Mardis E.R."/>
            <person name="Wilson R.K."/>
        </authorList>
    </citation>
    <scope>NUCLEOTIDE SEQUENCE [LARGE SCALE GENOMIC DNA]</scope>
    <source>
        <strain evidence="3 4">Glennie</strain>
    </source>
</reference>
<dbReference type="CTD" id="103165907"/>
<proteinExistence type="predicted"/>
<dbReference type="OrthoDB" id="9423720at2759"/>
<dbReference type="InParanoid" id="A0A6I8PMR0"/>
<protein>
    <submittedName>
        <fullName evidence="3">Uncharacterized protein</fullName>
    </submittedName>
</protein>
<dbReference type="OMA" id="ACHRWER"/>
<reference evidence="3" key="3">
    <citation type="submission" date="2025-09" db="UniProtKB">
        <authorList>
            <consortium name="Ensembl"/>
        </authorList>
    </citation>
    <scope>IDENTIFICATION</scope>
    <source>
        <strain evidence="3">Glennie</strain>
    </source>
</reference>
<dbReference type="PANTHER" id="PTHR37858:SF1">
    <property type="entry name" value="CHROMOSOME 1 OPEN READING FRAME 185"/>
    <property type="match status" value="1"/>
</dbReference>
<dbReference type="AlphaFoldDB" id="A0A6I8PMR0"/>
<dbReference type="PANTHER" id="PTHR37858">
    <property type="entry name" value="HYPOTHETICAL PROTEIN LOC689589"/>
    <property type="match status" value="1"/>
</dbReference>
<dbReference type="RefSeq" id="XP_028902269.1">
    <property type="nucleotide sequence ID" value="XM_029046436.2"/>
</dbReference>